<dbReference type="AlphaFoldDB" id="A0AAV9WCJ8"/>
<name>A0AAV9WCJ8_9PEZI</name>
<dbReference type="Proteomes" id="UP001370758">
    <property type="component" value="Unassembled WGS sequence"/>
</dbReference>
<dbReference type="EMBL" id="JAVHJL010000005">
    <property type="protein sequence ID" value="KAK6503293.1"/>
    <property type="molecule type" value="Genomic_DNA"/>
</dbReference>
<accession>A0AAV9WCJ8</accession>
<protein>
    <submittedName>
        <fullName evidence="1">Uncharacterized protein</fullName>
    </submittedName>
</protein>
<sequence length="192" mass="21380">MPPCTPPPELWGIDQGLGYRSRNSAQQSIRNSTSMKRRLEDSLTQTFIDAIENAIRSAVHNSMVEAVDRHLKPMLSETFAKHGHTRPISTEHHFAHADSLEHFRSHNVELDDTGALWIPPCIEGTKVLTLIPNKAAITQLSVGNPLLILGYNRGGLYDCPESSRAPVGREIRDAKDQDQSLLVRQVIPEGME</sequence>
<gene>
    <name evidence="1" type="ORF">TWF481_008320</name>
</gene>
<comment type="caution">
    <text evidence="1">The sequence shown here is derived from an EMBL/GenBank/DDBJ whole genome shotgun (WGS) entry which is preliminary data.</text>
</comment>
<organism evidence="1 2">
    <name type="scientific">Arthrobotrys musiformis</name>
    <dbReference type="NCBI Taxonomy" id="47236"/>
    <lineage>
        <taxon>Eukaryota</taxon>
        <taxon>Fungi</taxon>
        <taxon>Dikarya</taxon>
        <taxon>Ascomycota</taxon>
        <taxon>Pezizomycotina</taxon>
        <taxon>Orbiliomycetes</taxon>
        <taxon>Orbiliales</taxon>
        <taxon>Orbiliaceae</taxon>
        <taxon>Arthrobotrys</taxon>
    </lineage>
</organism>
<proteinExistence type="predicted"/>
<evidence type="ECO:0000313" key="1">
    <source>
        <dbReference type="EMBL" id="KAK6503293.1"/>
    </source>
</evidence>
<keyword evidence="2" id="KW-1185">Reference proteome</keyword>
<evidence type="ECO:0000313" key="2">
    <source>
        <dbReference type="Proteomes" id="UP001370758"/>
    </source>
</evidence>
<reference evidence="1 2" key="1">
    <citation type="submission" date="2023-08" db="EMBL/GenBank/DDBJ databases">
        <authorList>
            <person name="Palmer J.M."/>
        </authorList>
    </citation>
    <scope>NUCLEOTIDE SEQUENCE [LARGE SCALE GENOMIC DNA]</scope>
    <source>
        <strain evidence="1 2">TWF481</strain>
    </source>
</reference>